<reference evidence="2" key="1">
    <citation type="submission" date="2022-09" db="EMBL/GenBank/DDBJ databases">
        <title>Aureispira anguillicida sp. nov., isolated from Leptocephalus of Japanese eel Anguilla japonica.</title>
        <authorList>
            <person name="Yuasa K."/>
            <person name="Mekata T."/>
            <person name="Ikunari K."/>
        </authorList>
    </citation>
    <scope>NUCLEOTIDE SEQUENCE</scope>
    <source>
        <strain evidence="2">EL160426</strain>
    </source>
</reference>
<dbReference type="KEGG" id="aup:AsAng_0000080"/>
<evidence type="ECO:0008006" key="4">
    <source>
        <dbReference type="Google" id="ProtNLM"/>
    </source>
</evidence>
<keyword evidence="1" id="KW-1133">Transmembrane helix</keyword>
<accession>A0A915VJV0</accession>
<feature type="transmembrane region" description="Helical" evidence="1">
    <location>
        <begin position="20"/>
        <end position="38"/>
    </location>
</feature>
<proteinExistence type="predicted"/>
<organism evidence="2 3">
    <name type="scientific">Aureispira anguillae</name>
    <dbReference type="NCBI Taxonomy" id="2864201"/>
    <lineage>
        <taxon>Bacteria</taxon>
        <taxon>Pseudomonadati</taxon>
        <taxon>Bacteroidota</taxon>
        <taxon>Saprospiria</taxon>
        <taxon>Saprospirales</taxon>
        <taxon>Saprospiraceae</taxon>
        <taxon>Aureispira</taxon>
    </lineage>
</organism>
<dbReference type="RefSeq" id="WP_264790716.1">
    <property type="nucleotide sequence ID" value="NZ_AP026867.1"/>
</dbReference>
<evidence type="ECO:0000313" key="3">
    <source>
        <dbReference type="Proteomes" id="UP001060919"/>
    </source>
</evidence>
<sequence length="55" mass="6358">MLKFIKHHMTSIGNIEVYPIISFLIFFSVFLLACWVAFRASKSHIETMGNIPLED</sequence>
<dbReference type="PROSITE" id="PS51257">
    <property type="entry name" value="PROKAR_LIPOPROTEIN"/>
    <property type="match status" value="1"/>
</dbReference>
<keyword evidence="1" id="KW-0812">Transmembrane</keyword>
<evidence type="ECO:0000313" key="2">
    <source>
        <dbReference type="EMBL" id="BDS09311.1"/>
    </source>
</evidence>
<gene>
    <name evidence="2" type="ORF">AsAng_0000080</name>
</gene>
<name>A0A915VJV0_9BACT</name>
<keyword evidence="3" id="KW-1185">Reference proteome</keyword>
<evidence type="ECO:0000256" key="1">
    <source>
        <dbReference type="SAM" id="Phobius"/>
    </source>
</evidence>
<keyword evidence="1" id="KW-0472">Membrane</keyword>
<protein>
    <recommendedName>
        <fullName evidence="4">CcoQ/FixQ family Cbb3-type cytochrome c oxidase assembly chaperone</fullName>
    </recommendedName>
</protein>
<dbReference type="Proteomes" id="UP001060919">
    <property type="component" value="Chromosome"/>
</dbReference>
<dbReference type="EMBL" id="AP026867">
    <property type="protein sequence ID" value="BDS09311.1"/>
    <property type="molecule type" value="Genomic_DNA"/>
</dbReference>
<dbReference type="AlphaFoldDB" id="A0A915VJV0"/>